<organism evidence="15 16">
    <name type="scientific">Desulfosporosinus lacus DSM 15449</name>
    <dbReference type="NCBI Taxonomy" id="1121420"/>
    <lineage>
        <taxon>Bacteria</taxon>
        <taxon>Bacillati</taxon>
        <taxon>Bacillota</taxon>
        <taxon>Clostridia</taxon>
        <taxon>Eubacteriales</taxon>
        <taxon>Desulfitobacteriaceae</taxon>
        <taxon>Desulfosporosinus</taxon>
    </lineage>
</organism>
<dbReference type="SUPFAM" id="SSF56784">
    <property type="entry name" value="HAD-like"/>
    <property type="match status" value="1"/>
</dbReference>
<dbReference type="InterPro" id="IPR036163">
    <property type="entry name" value="HMA_dom_sf"/>
</dbReference>
<evidence type="ECO:0000256" key="10">
    <source>
        <dbReference type="ARBA" id="ARBA00023136"/>
    </source>
</evidence>
<dbReference type="GO" id="GO:0046872">
    <property type="term" value="F:metal ion binding"/>
    <property type="evidence" value="ECO:0007669"/>
    <property type="project" value="UniProtKB-KW"/>
</dbReference>
<dbReference type="GO" id="GO:0005886">
    <property type="term" value="C:plasma membrane"/>
    <property type="evidence" value="ECO:0007669"/>
    <property type="project" value="UniProtKB-SubCell"/>
</dbReference>
<dbReference type="PRINTS" id="PR00119">
    <property type="entry name" value="CATATPASE"/>
</dbReference>
<keyword evidence="6 13" id="KW-0547">Nucleotide-binding</keyword>
<gene>
    <name evidence="15" type="ORF">SAMN02746098_04740</name>
</gene>
<keyword evidence="5 13" id="KW-0479">Metal-binding</keyword>
<dbReference type="NCBIfam" id="TIGR01525">
    <property type="entry name" value="ATPase-IB_hvy"/>
    <property type="match status" value="1"/>
</dbReference>
<feature type="transmembrane region" description="Helical" evidence="13">
    <location>
        <begin position="351"/>
        <end position="376"/>
    </location>
</feature>
<comment type="similarity">
    <text evidence="2 13">Belongs to the cation transport ATPase (P-type) (TC 3.A.3) family. Type IB subfamily.</text>
</comment>
<dbReference type="InterPro" id="IPR001757">
    <property type="entry name" value="P_typ_ATPase"/>
</dbReference>
<dbReference type="NCBIfam" id="TIGR01512">
    <property type="entry name" value="ATPase-IB2_Cd"/>
    <property type="match status" value="1"/>
</dbReference>
<dbReference type="SUPFAM" id="SSF55008">
    <property type="entry name" value="HMA, heavy metal-associated domain"/>
    <property type="match status" value="1"/>
</dbReference>
<feature type="domain" description="P-type ATPase A" evidence="14">
    <location>
        <begin position="207"/>
        <end position="305"/>
    </location>
</feature>
<evidence type="ECO:0000313" key="15">
    <source>
        <dbReference type="EMBL" id="SHI84790.1"/>
    </source>
</evidence>
<dbReference type="Proteomes" id="UP000183954">
    <property type="component" value="Unassembled WGS sequence"/>
</dbReference>
<dbReference type="AlphaFoldDB" id="A0A1M6EHI7"/>
<proteinExistence type="inferred from homology"/>
<evidence type="ECO:0000256" key="11">
    <source>
        <dbReference type="ARBA" id="ARBA00039103"/>
    </source>
</evidence>
<dbReference type="GO" id="GO:0008551">
    <property type="term" value="F:P-type cadmium transporter activity"/>
    <property type="evidence" value="ECO:0007669"/>
    <property type="project" value="UniProtKB-EC"/>
</dbReference>
<evidence type="ECO:0000256" key="6">
    <source>
        <dbReference type="ARBA" id="ARBA00022741"/>
    </source>
</evidence>
<protein>
    <recommendedName>
        <fullName evidence="11">Cd(2+)-exporting ATPase</fullName>
        <ecNumber evidence="11">7.2.2.21</ecNumber>
    </recommendedName>
</protein>
<feature type="transmembrane region" description="Helical" evidence="13">
    <location>
        <begin position="124"/>
        <end position="143"/>
    </location>
</feature>
<dbReference type="SFLD" id="SFLDS00003">
    <property type="entry name" value="Haloacid_Dehalogenase"/>
    <property type="match status" value="1"/>
</dbReference>
<feature type="transmembrane region" description="Helical" evidence="13">
    <location>
        <begin position="324"/>
        <end position="345"/>
    </location>
</feature>
<keyword evidence="4 13" id="KW-0812">Transmembrane</keyword>
<dbReference type="Gene3D" id="3.40.1110.10">
    <property type="entry name" value="Calcium-transporting ATPase, cytoplasmic domain N"/>
    <property type="match status" value="1"/>
</dbReference>
<comment type="subcellular location">
    <subcellularLocation>
        <location evidence="1">Cell membrane</location>
        <topology evidence="1">Multi-pass membrane protein</topology>
    </subcellularLocation>
</comment>
<dbReference type="SUPFAM" id="SSF81665">
    <property type="entry name" value="Calcium ATPase, transmembrane domain M"/>
    <property type="match status" value="1"/>
</dbReference>
<keyword evidence="10 13" id="KW-0472">Membrane</keyword>
<dbReference type="NCBIfam" id="TIGR01494">
    <property type="entry name" value="ATPase_P-type"/>
    <property type="match status" value="1"/>
</dbReference>
<dbReference type="GO" id="GO:0016887">
    <property type="term" value="F:ATP hydrolysis activity"/>
    <property type="evidence" value="ECO:0007669"/>
    <property type="project" value="InterPro"/>
</dbReference>
<dbReference type="PRINTS" id="PR00941">
    <property type="entry name" value="CDATPASE"/>
</dbReference>
<dbReference type="GO" id="GO:0005524">
    <property type="term" value="F:ATP binding"/>
    <property type="evidence" value="ECO:0007669"/>
    <property type="project" value="UniProtKB-UniRule"/>
</dbReference>
<evidence type="ECO:0000256" key="9">
    <source>
        <dbReference type="ARBA" id="ARBA00022989"/>
    </source>
</evidence>
<accession>A0A1M6EHI7</accession>
<keyword evidence="9 13" id="KW-1133">Transmembrane helix</keyword>
<dbReference type="Gene3D" id="3.30.70.100">
    <property type="match status" value="1"/>
</dbReference>
<evidence type="ECO:0000256" key="13">
    <source>
        <dbReference type="RuleBase" id="RU362081"/>
    </source>
</evidence>
<dbReference type="InterPro" id="IPR023298">
    <property type="entry name" value="ATPase_P-typ_TM_dom_sf"/>
</dbReference>
<keyword evidence="7 13" id="KW-0067">ATP-binding</keyword>
<dbReference type="STRING" id="1121420.SAMN02746098_04740"/>
<evidence type="ECO:0000256" key="4">
    <source>
        <dbReference type="ARBA" id="ARBA00022692"/>
    </source>
</evidence>
<evidence type="ECO:0000256" key="8">
    <source>
        <dbReference type="ARBA" id="ARBA00022967"/>
    </source>
</evidence>
<dbReference type="PROSITE" id="PS00154">
    <property type="entry name" value="ATPASE_E1_E2"/>
    <property type="match status" value="1"/>
</dbReference>
<dbReference type="EMBL" id="FQXJ01000027">
    <property type="protein sequence ID" value="SHI84790.1"/>
    <property type="molecule type" value="Genomic_DNA"/>
</dbReference>
<keyword evidence="13" id="KW-1003">Cell membrane</keyword>
<dbReference type="InterPro" id="IPR027256">
    <property type="entry name" value="P-typ_ATPase_IB"/>
</dbReference>
<dbReference type="FunFam" id="2.70.150.10:FF:000002">
    <property type="entry name" value="Copper-transporting ATPase 1, putative"/>
    <property type="match status" value="1"/>
</dbReference>
<dbReference type="InterPro" id="IPR023299">
    <property type="entry name" value="ATPase_P-typ_cyto_dom_N"/>
</dbReference>
<dbReference type="CDD" id="cd07548">
    <property type="entry name" value="P-type_ATPase-Cd_Zn_Co_like"/>
    <property type="match status" value="1"/>
</dbReference>
<dbReference type="SUPFAM" id="SSF81653">
    <property type="entry name" value="Calcium ATPase, transduction domain A"/>
    <property type="match status" value="1"/>
</dbReference>
<dbReference type="EC" id="7.2.2.21" evidence="11"/>
<feature type="transmembrane region" description="Helical" evidence="13">
    <location>
        <begin position="662"/>
        <end position="680"/>
    </location>
</feature>
<dbReference type="Pfam" id="PF00122">
    <property type="entry name" value="E1-E2_ATPase"/>
    <property type="match status" value="1"/>
</dbReference>
<dbReference type="InterPro" id="IPR023214">
    <property type="entry name" value="HAD_sf"/>
</dbReference>
<evidence type="ECO:0000256" key="5">
    <source>
        <dbReference type="ARBA" id="ARBA00022723"/>
    </source>
</evidence>
<evidence type="ECO:0000256" key="7">
    <source>
        <dbReference type="ARBA" id="ARBA00022840"/>
    </source>
</evidence>
<dbReference type="SFLD" id="SFLDF00027">
    <property type="entry name" value="p-type_atpase"/>
    <property type="match status" value="1"/>
</dbReference>
<keyword evidence="16" id="KW-1185">Reference proteome</keyword>
<dbReference type="Pfam" id="PF00702">
    <property type="entry name" value="Hydrolase"/>
    <property type="match status" value="1"/>
</dbReference>
<sequence length="716" mass="76778">MSLEQHSQERIKYRLEGLSCANCALKIERAFCSEETIGETSLNFATQTVYLPLTAVEVAQGIIDRIEPGVILKPVNQLGKSLQQEESSADGQWQKIRMVVASVLLAIGLLLPILGFNLFWVLEYAIFLTAYVLVGYEVLYTALRNITKGALFDENFLMSIGTIGAIAINQLPEAVGVMLFYTVGEYIQDLAVNRSRHSIQALMDIRPDYANLVHQLEVLKVAPEDVQVGQTILVRPGEKVPLDGEVVQGSSFVDTSALTGESVPRNIGAGDTILSGMVNSSGVLTVRVTRPYAESSVQKILDLVENASSRKAPTEKFITTFSRYYTPAVVLIALGIAVIPPLLGAGSFSEWIYRALTILVISCPCALVISVPLGYFGGIGGASRQGILVKGANFLEALTKVKTVVFDKTGTLTQGVFQVVKLSPATGYSSEFLMEIAAAAEIHSSHPIAQSIRDSYGLPLEPGIVEDYQEISGKGVQAKIKGYDVLVGKAVLLKEAGIRIPDTENYGQAGTLVHIAVSGEYAGYILIADRLKLGAKETIQALENSGIKTVMLTGDLQAVAQSVADDLGVSEFHADLMPQDKVAWLESLMAEKGSNEKVIFVGDGINDAPVLTRADVGIAMGGLGSDAAIEAADVVLMEDQPAKLLTAINIAGFTKKIIWQNIFFALGIKLGFVFLGALGIATMWEAVFADVGVALLAVLNATRVRRYTSPSPIIHP</sequence>
<dbReference type="Gene3D" id="3.40.50.1000">
    <property type="entry name" value="HAD superfamily/HAD-like"/>
    <property type="match status" value="1"/>
</dbReference>
<comment type="catalytic activity">
    <reaction evidence="12">
        <text>Cd(2+)(in) + ATP + H2O = Cd(2+)(out) + ADP + phosphate + H(+)</text>
        <dbReference type="Rhea" id="RHEA:12132"/>
        <dbReference type="ChEBI" id="CHEBI:15377"/>
        <dbReference type="ChEBI" id="CHEBI:15378"/>
        <dbReference type="ChEBI" id="CHEBI:30616"/>
        <dbReference type="ChEBI" id="CHEBI:43474"/>
        <dbReference type="ChEBI" id="CHEBI:48775"/>
        <dbReference type="ChEBI" id="CHEBI:456216"/>
        <dbReference type="EC" id="7.2.2.21"/>
    </reaction>
</comment>
<dbReference type="PANTHER" id="PTHR48085">
    <property type="entry name" value="CADMIUM/ZINC-TRANSPORTING ATPASE HMA2-RELATED"/>
    <property type="match status" value="1"/>
</dbReference>
<evidence type="ECO:0000256" key="12">
    <source>
        <dbReference type="ARBA" id="ARBA00049338"/>
    </source>
</evidence>
<dbReference type="InterPro" id="IPR044492">
    <property type="entry name" value="P_typ_ATPase_HD_dom"/>
</dbReference>
<evidence type="ECO:0000256" key="3">
    <source>
        <dbReference type="ARBA" id="ARBA00022539"/>
    </source>
</evidence>
<evidence type="ECO:0000256" key="2">
    <source>
        <dbReference type="ARBA" id="ARBA00006024"/>
    </source>
</evidence>
<feature type="transmembrane region" description="Helical" evidence="13">
    <location>
        <begin position="98"/>
        <end position="118"/>
    </location>
</feature>
<name>A0A1M6EHI7_9FIRM</name>
<evidence type="ECO:0000259" key="14">
    <source>
        <dbReference type="Pfam" id="PF00122"/>
    </source>
</evidence>
<dbReference type="CDD" id="cd00371">
    <property type="entry name" value="HMA"/>
    <property type="match status" value="1"/>
</dbReference>
<dbReference type="SFLD" id="SFLDG00002">
    <property type="entry name" value="C1.7:_P-type_atpase_like"/>
    <property type="match status" value="1"/>
</dbReference>
<dbReference type="RefSeq" id="WP_073032719.1">
    <property type="nucleotide sequence ID" value="NZ_FQXJ01000027.1"/>
</dbReference>
<keyword evidence="3" id="KW-0104">Cadmium</keyword>
<dbReference type="InterPro" id="IPR006121">
    <property type="entry name" value="HMA_dom"/>
</dbReference>
<evidence type="ECO:0000256" key="1">
    <source>
        <dbReference type="ARBA" id="ARBA00004651"/>
    </source>
</evidence>
<dbReference type="InterPro" id="IPR051014">
    <property type="entry name" value="Cation_Transport_ATPase_IB"/>
</dbReference>
<evidence type="ECO:0000313" key="16">
    <source>
        <dbReference type="Proteomes" id="UP000183954"/>
    </source>
</evidence>
<dbReference type="InterPro" id="IPR059000">
    <property type="entry name" value="ATPase_P-type_domA"/>
</dbReference>
<dbReference type="InterPro" id="IPR008250">
    <property type="entry name" value="ATPase_P-typ_transduc_dom_A_sf"/>
</dbReference>
<dbReference type="InterPro" id="IPR036412">
    <property type="entry name" value="HAD-like_sf"/>
</dbReference>
<dbReference type="InterPro" id="IPR018303">
    <property type="entry name" value="ATPase_P-typ_P_site"/>
</dbReference>
<dbReference type="OrthoDB" id="9760364at2"/>
<reference evidence="16" key="1">
    <citation type="submission" date="2016-11" db="EMBL/GenBank/DDBJ databases">
        <authorList>
            <person name="Varghese N."/>
            <person name="Submissions S."/>
        </authorList>
    </citation>
    <scope>NUCLEOTIDE SEQUENCE [LARGE SCALE GENOMIC DNA]</scope>
    <source>
        <strain evidence="16">DSM 15449</strain>
    </source>
</reference>
<dbReference type="PANTHER" id="PTHR48085:SF5">
    <property type="entry name" value="CADMIUM_ZINC-TRANSPORTING ATPASE HMA4-RELATED"/>
    <property type="match status" value="1"/>
</dbReference>
<dbReference type="Gene3D" id="2.70.150.10">
    <property type="entry name" value="Calcium-transporting ATPase, cytoplasmic transduction domain A"/>
    <property type="match status" value="1"/>
</dbReference>
<keyword evidence="8" id="KW-1278">Translocase</keyword>